<feature type="transmembrane region" description="Helical" evidence="1">
    <location>
        <begin position="229"/>
        <end position="250"/>
    </location>
</feature>
<dbReference type="Proteomes" id="UP001306950">
    <property type="component" value="Unassembled WGS sequence"/>
</dbReference>
<feature type="transmembrane region" description="Helical" evidence="1">
    <location>
        <begin position="256"/>
        <end position="280"/>
    </location>
</feature>
<feature type="transmembrane region" description="Helical" evidence="1">
    <location>
        <begin position="12"/>
        <end position="30"/>
    </location>
</feature>
<feature type="transmembrane region" description="Helical" evidence="1">
    <location>
        <begin position="104"/>
        <end position="124"/>
    </location>
</feature>
<keyword evidence="1" id="KW-0812">Transmembrane</keyword>
<name>A0ABU7VYX9_9BACL</name>
<keyword evidence="1" id="KW-0472">Membrane</keyword>
<sequence>MLLGVDTIPAFVPYLLLIVTSLILIAISWYKSKQLMLIPYYICISGIIYIFELFVYVIFDSYKYMPGVFKNAYYDSTLGAVVSNGFIIPSACAFIAVLGLGIWWILLIGTGFMGVEQLFIYLGIYEHHWWRTIFTGIGVSVLFLMGKWIWRKINASDKSYFFRLLLLYLINVSLQGSIMFFYIVLFHQIEYRIGWFDNPSRDNIALAALFSHIDSILFALVISLQAKWYWKAILIAGLGCFFLLLIRLEILFVTGIWSIITLILLLVVLLLLLSGLYNILTAKSGAHRHI</sequence>
<evidence type="ECO:0000313" key="3">
    <source>
        <dbReference type="Proteomes" id="UP001306950"/>
    </source>
</evidence>
<reference evidence="2 3" key="1">
    <citation type="submission" date="2024-02" db="EMBL/GenBank/DDBJ databases">
        <title>A nitrogen-fixing paenibacillus bacterium.</title>
        <authorList>
            <person name="Zhang W.L."/>
            <person name="Chen S.F."/>
        </authorList>
    </citation>
    <scope>NUCLEOTIDE SEQUENCE [LARGE SCALE GENOMIC DNA]</scope>
    <source>
        <strain evidence="2 3">M1</strain>
    </source>
</reference>
<keyword evidence="3" id="KW-1185">Reference proteome</keyword>
<dbReference type="EMBL" id="JAZHPZ010000017">
    <property type="protein sequence ID" value="MEF2968685.1"/>
    <property type="molecule type" value="Genomic_DNA"/>
</dbReference>
<feature type="transmembrane region" description="Helical" evidence="1">
    <location>
        <begin position="130"/>
        <end position="150"/>
    </location>
</feature>
<feature type="transmembrane region" description="Helical" evidence="1">
    <location>
        <begin position="78"/>
        <end position="97"/>
    </location>
</feature>
<feature type="transmembrane region" description="Helical" evidence="1">
    <location>
        <begin position="37"/>
        <end position="58"/>
    </location>
</feature>
<feature type="transmembrane region" description="Helical" evidence="1">
    <location>
        <begin position="204"/>
        <end position="222"/>
    </location>
</feature>
<evidence type="ECO:0000313" key="2">
    <source>
        <dbReference type="EMBL" id="MEF2968685.1"/>
    </source>
</evidence>
<organism evidence="2 3">
    <name type="scientific">Paenibacillus haidiansis</name>
    <dbReference type="NCBI Taxonomy" id="1574488"/>
    <lineage>
        <taxon>Bacteria</taxon>
        <taxon>Bacillati</taxon>
        <taxon>Bacillota</taxon>
        <taxon>Bacilli</taxon>
        <taxon>Bacillales</taxon>
        <taxon>Paenibacillaceae</taxon>
        <taxon>Paenibacillus</taxon>
    </lineage>
</organism>
<comment type="caution">
    <text evidence="2">The sequence shown here is derived from an EMBL/GenBank/DDBJ whole genome shotgun (WGS) entry which is preliminary data.</text>
</comment>
<keyword evidence="1" id="KW-1133">Transmembrane helix</keyword>
<feature type="transmembrane region" description="Helical" evidence="1">
    <location>
        <begin position="162"/>
        <end position="184"/>
    </location>
</feature>
<accession>A0ABU7VYX9</accession>
<gene>
    <name evidence="2" type="ORF">V3851_23060</name>
</gene>
<evidence type="ECO:0000256" key="1">
    <source>
        <dbReference type="SAM" id="Phobius"/>
    </source>
</evidence>
<protein>
    <submittedName>
        <fullName evidence="2">Uncharacterized protein</fullName>
    </submittedName>
</protein>
<dbReference type="RefSeq" id="WP_331848859.1">
    <property type="nucleotide sequence ID" value="NZ_JAZHPZ010000017.1"/>
</dbReference>
<proteinExistence type="predicted"/>